<dbReference type="Gene3D" id="1.10.10.10">
    <property type="entry name" value="Winged helix-like DNA-binding domain superfamily/Winged helix DNA-binding domain"/>
    <property type="match status" value="1"/>
</dbReference>
<organism evidence="5">
    <name type="scientific">Streptococcus pyogenes</name>
    <dbReference type="NCBI Taxonomy" id="1314"/>
    <lineage>
        <taxon>Bacteria</taxon>
        <taxon>Bacillati</taxon>
        <taxon>Bacillota</taxon>
        <taxon>Bacilli</taxon>
        <taxon>Lactobacillales</taxon>
        <taxon>Streptococcaceae</taxon>
        <taxon>Streptococcus</taxon>
    </lineage>
</organism>
<evidence type="ECO:0000313" key="5">
    <source>
        <dbReference type="EMBL" id="CBX19865.1"/>
    </source>
</evidence>
<keyword evidence="2" id="KW-0804">Transcription</keyword>
<keyword evidence="1" id="KW-0805">Transcription regulation</keyword>
<evidence type="ECO:0000256" key="1">
    <source>
        <dbReference type="ARBA" id="ARBA00023015"/>
    </source>
</evidence>
<dbReference type="InterPro" id="IPR036388">
    <property type="entry name" value="WH-like_DNA-bd_sf"/>
</dbReference>
<dbReference type="InterPro" id="IPR038475">
    <property type="entry name" value="RecG_C_sf"/>
</dbReference>
<name>F8K7Y6_STRPY</name>
<dbReference type="GO" id="GO:0003700">
    <property type="term" value="F:DNA-binding transcription factor activity"/>
    <property type="evidence" value="ECO:0007669"/>
    <property type="project" value="InterPro"/>
</dbReference>
<proteinExistence type="predicted"/>
<dbReference type="PANTHER" id="PTHR30595">
    <property type="entry name" value="GLPR-RELATED TRANSCRIPTIONAL REPRESSOR"/>
    <property type="match status" value="1"/>
</dbReference>
<dbReference type="Gene3D" id="3.30.565.60">
    <property type="match status" value="1"/>
</dbReference>
<dbReference type="InterPro" id="IPR001034">
    <property type="entry name" value="DeoR_HTH"/>
</dbReference>
<dbReference type="Pfam" id="PF08220">
    <property type="entry name" value="HTH_DeoR"/>
    <property type="match status" value="1"/>
</dbReference>
<reference evidence="5" key="1">
    <citation type="journal article" date="2011" name="Antimicrob. Agents Chemother.">
        <title>Two distinct genetic elements are responsible for erm(TR)-mediated erythromycin resistance in tetracycline-susceptible and tetracycline-resistant strains of Streptococcus pyogenes.</title>
        <authorList>
            <person name="Brenciani A."/>
            <person name="Tiberi E."/>
            <person name="Bacciaglia A."/>
            <person name="Petrelli D."/>
            <person name="Varaldo P.E."/>
            <person name="Giovanetti E."/>
        </authorList>
    </citation>
    <scope>NUCLEOTIDE SEQUENCE</scope>
    <source>
        <strain evidence="5">C1</strain>
    </source>
</reference>
<dbReference type="AlphaFoldDB" id="F8K7Y6"/>
<accession>F8K7Y6</accession>
<feature type="domain" description="HTH deoR-type" evidence="4">
    <location>
        <begin position="198"/>
        <end position="235"/>
    </location>
</feature>
<gene>
    <name evidence="5" type="primary">ORF19</name>
</gene>
<evidence type="ECO:0000256" key="3">
    <source>
        <dbReference type="SAM" id="MobiDB-lite"/>
    </source>
</evidence>
<sequence length="246" mass="28542">MDALDDIEFEGNIIYLLKASLDFVKRNSKKMWKKGPVYRIEYPEYPERAVQEALVNALIHRDYSIIGSEVHVDIYDDRLEIYSPGGMYDGTFIQDINPLDVFSSRRNPIIADVFARMDLMERRGSGLRKIIEAYEAEENYKEELKPEFKSTESSFTTILKNLNYDTQNVTQNDGQSEGQNEGENEGQNDGKKLKPKDRRNKIVKLMKENSNITTIELSHILLVSVSTIERDLKISQMKNNRVYRQC</sequence>
<protein>
    <submittedName>
        <fullName evidence="5">Uncharacterized protein ORF19</fullName>
    </submittedName>
</protein>
<dbReference type="EMBL" id="FR691054">
    <property type="protein sequence ID" value="CBX19865.1"/>
    <property type="molecule type" value="Genomic_DNA"/>
</dbReference>
<evidence type="ECO:0000259" key="4">
    <source>
        <dbReference type="Pfam" id="PF08220"/>
    </source>
</evidence>
<evidence type="ECO:0000256" key="2">
    <source>
        <dbReference type="ARBA" id="ARBA00023163"/>
    </source>
</evidence>
<feature type="region of interest" description="Disordered" evidence="3">
    <location>
        <begin position="168"/>
        <end position="199"/>
    </location>
</feature>
<dbReference type="Pfam" id="PF13749">
    <property type="entry name" value="HATPase_c_4"/>
    <property type="match status" value="1"/>
</dbReference>
<dbReference type="PANTHER" id="PTHR30595:SF6">
    <property type="entry name" value="SCHLAFEN ALBA-2 DOMAIN-CONTAINING PROTEIN"/>
    <property type="match status" value="1"/>
</dbReference>